<evidence type="ECO:0000256" key="2">
    <source>
        <dbReference type="SAM" id="SignalP"/>
    </source>
</evidence>
<feature type="region of interest" description="Disordered" evidence="1">
    <location>
        <begin position="717"/>
        <end position="747"/>
    </location>
</feature>
<organism evidence="3 4">
    <name type="scientific">Paratrimastix pyriformis</name>
    <dbReference type="NCBI Taxonomy" id="342808"/>
    <lineage>
        <taxon>Eukaryota</taxon>
        <taxon>Metamonada</taxon>
        <taxon>Preaxostyla</taxon>
        <taxon>Paratrimastigidae</taxon>
        <taxon>Paratrimastix</taxon>
    </lineage>
</organism>
<evidence type="ECO:0000256" key="1">
    <source>
        <dbReference type="SAM" id="MobiDB-lite"/>
    </source>
</evidence>
<dbReference type="InterPro" id="IPR032675">
    <property type="entry name" value="LRR_dom_sf"/>
</dbReference>
<accession>A0ABQ8U9B0</accession>
<reference evidence="3" key="1">
    <citation type="journal article" date="2022" name="bioRxiv">
        <title>Genomics of Preaxostyla Flagellates Illuminates Evolutionary Transitions and the Path Towards Mitochondrial Loss.</title>
        <authorList>
            <person name="Novak L.V.F."/>
            <person name="Treitli S.C."/>
            <person name="Pyrih J."/>
            <person name="Halakuc P."/>
            <person name="Pipaliya S.V."/>
            <person name="Vacek V."/>
            <person name="Brzon O."/>
            <person name="Soukal P."/>
            <person name="Eme L."/>
            <person name="Dacks J.B."/>
            <person name="Karnkowska A."/>
            <person name="Elias M."/>
            <person name="Hampl V."/>
        </authorList>
    </citation>
    <scope>NUCLEOTIDE SEQUENCE</scope>
    <source>
        <strain evidence="3">RCP-MX</strain>
    </source>
</reference>
<dbReference type="SUPFAM" id="SSF52047">
    <property type="entry name" value="RNI-like"/>
    <property type="match status" value="1"/>
</dbReference>
<dbReference type="EMBL" id="JAPMOS010000111">
    <property type="protein sequence ID" value="KAJ4455333.1"/>
    <property type="molecule type" value="Genomic_DNA"/>
</dbReference>
<keyword evidence="4" id="KW-1185">Reference proteome</keyword>
<sequence>MIIFQLFMMFVCSLTNHPSEEVSRPQNPADGFSRLPVELIPLLVETSDCPTVTYVQLLSLSCTLRAAIRGTARTLSFDDDVVLYDQSPMPDPSLEALTALLAPCKSLTEFSLGSWSIPLFAYGTEAACTAWAEEAVPRSLAVLRIHASMKALLPALLDGGYLSGLAELTIASSTSADAIADEARGALLPLLVAGCPHLRSLQFPGSASLDLAALVPLAKTLEHLSLSKVTLPASSDLLRHCGDRLKRLSLTRTDALTLRTLTQRCRLSHLTIEDSSSEDLFQGSSEHLHCLESLDAPLCSDALSRLLAANQATLRSLGFLCWHASNPVELLPPALVDRLEHLEIRNSMYLFSHPLHIASSHLRRLRLGSLVLPSFAGVSLACPALEELSLPGHRYLAHPYSLTLHCPRLRRLQCCESLFPEVIYPTLLPWMEDLIGQLQAGSPLLCQLGTVWISRPAVLAGLLSLGSLARLGTTLVLLDQDAAAGSFPDDPLVLQLPPSLRRLTAHVMTQNGRRLPGEVRLIGPRLRSLSLNVHRGDDDNSGSSGSGQPKPTGPPPPLPELRLALHCPALAGLRYTGSAACPSLSGPEEGTPPLPLQTLQLAQIPGLRSDLAAFLAGLPRLTELALSITPHEWPEVALTLACPHLQQLTLHLRSPDGRTRLCAVTLDCPQLVDCRLHPCLYLRRFALVRPAPRLIHLHLSQANKWCRQVVPRFPGSTSLTGPLSQPREGRATNDHHPHLLDGGAGAG</sequence>
<proteinExistence type="predicted"/>
<name>A0ABQ8U9B0_9EUKA</name>
<protein>
    <submittedName>
        <fullName evidence="3">Uncharacterized protein</fullName>
    </submittedName>
</protein>
<dbReference type="Proteomes" id="UP001141327">
    <property type="component" value="Unassembled WGS sequence"/>
</dbReference>
<feature type="region of interest" description="Disordered" evidence="1">
    <location>
        <begin position="532"/>
        <end position="561"/>
    </location>
</feature>
<feature type="compositionally biased region" description="Basic and acidic residues" evidence="1">
    <location>
        <begin position="727"/>
        <end position="739"/>
    </location>
</feature>
<comment type="caution">
    <text evidence="3">The sequence shown here is derived from an EMBL/GenBank/DDBJ whole genome shotgun (WGS) entry which is preliminary data.</text>
</comment>
<feature type="compositionally biased region" description="Low complexity" evidence="1">
    <location>
        <begin position="541"/>
        <end position="550"/>
    </location>
</feature>
<feature type="chain" id="PRO_5045592901" evidence="2">
    <location>
        <begin position="16"/>
        <end position="747"/>
    </location>
</feature>
<gene>
    <name evidence="3" type="ORF">PAPYR_9723</name>
</gene>
<evidence type="ECO:0000313" key="4">
    <source>
        <dbReference type="Proteomes" id="UP001141327"/>
    </source>
</evidence>
<dbReference type="Gene3D" id="3.80.10.10">
    <property type="entry name" value="Ribonuclease Inhibitor"/>
    <property type="match status" value="2"/>
</dbReference>
<feature type="signal peptide" evidence="2">
    <location>
        <begin position="1"/>
        <end position="15"/>
    </location>
</feature>
<keyword evidence="2" id="KW-0732">Signal</keyword>
<evidence type="ECO:0000313" key="3">
    <source>
        <dbReference type="EMBL" id="KAJ4455333.1"/>
    </source>
</evidence>